<feature type="compositionally biased region" description="Low complexity" evidence="5">
    <location>
        <begin position="2228"/>
        <end position="2238"/>
    </location>
</feature>
<feature type="compositionally biased region" description="Polar residues" evidence="5">
    <location>
        <begin position="1855"/>
        <end position="1867"/>
    </location>
</feature>
<evidence type="ECO:0000256" key="4">
    <source>
        <dbReference type="ARBA" id="ARBA00023242"/>
    </source>
</evidence>
<dbReference type="InterPro" id="IPR021418">
    <property type="entry name" value="THO_THOC2_C"/>
</dbReference>
<feature type="compositionally biased region" description="Basic and acidic residues" evidence="5">
    <location>
        <begin position="1558"/>
        <end position="1601"/>
    </location>
</feature>
<feature type="transmembrane region" description="Helical" evidence="6">
    <location>
        <begin position="160"/>
        <end position="183"/>
    </location>
</feature>
<comment type="caution">
    <text evidence="11">The sequence shown here is derived from an EMBL/GenBank/DDBJ whole genome shotgun (WGS) entry which is preliminary data.</text>
</comment>
<comment type="similarity">
    <text evidence="2">Belongs to the THOC2 family.</text>
</comment>
<dbReference type="Pfam" id="PF16134">
    <property type="entry name" value="THOC2_N"/>
    <property type="match status" value="1"/>
</dbReference>
<feature type="compositionally biased region" description="Gly residues" evidence="5">
    <location>
        <begin position="2326"/>
        <end position="2338"/>
    </location>
</feature>
<dbReference type="PANTHER" id="PTHR21597:SF0">
    <property type="entry name" value="THO COMPLEX SUBUNIT 2"/>
    <property type="match status" value="1"/>
</dbReference>
<feature type="compositionally biased region" description="Basic and acidic residues" evidence="5">
    <location>
        <begin position="1767"/>
        <end position="1847"/>
    </location>
</feature>
<accession>A0AAD4H4Q3</accession>
<feature type="domain" description="THO complex subunitTHOC2 N-terminal" evidence="9">
    <location>
        <begin position="886"/>
        <end position="962"/>
    </location>
</feature>
<dbReference type="InterPro" id="IPR037119">
    <property type="entry name" value="Haem_oxidase_HugZ-like_sf"/>
</dbReference>
<evidence type="ECO:0000259" key="8">
    <source>
        <dbReference type="Pfam" id="PF11262"/>
    </source>
</evidence>
<gene>
    <name evidence="11" type="primary">THO2</name>
    <name evidence="11" type="ORF">BGZ95_000509</name>
</gene>
<dbReference type="Pfam" id="PF11262">
    <property type="entry name" value="Tho2"/>
    <property type="match status" value="1"/>
</dbReference>
<dbReference type="EMBL" id="JAAAIL010001095">
    <property type="protein sequence ID" value="KAG0271640.1"/>
    <property type="molecule type" value="Genomic_DNA"/>
</dbReference>
<feature type="compositionally biased region" description="Basic and acidic residues" evidence="5">
    <location>
        <begin position="2100"/>
        <end position="2120"/>
    </location>
</feature>
<evidence type="ECO:0000259" key="10">
    <source>
        <dbReference type="Pfam" id="PF16134"/>
    </source>
</evidence>
<feature type="compositionally biased region" description="Basic and acidic residues" evidence="5">
    <location>
        <begin position="2051"/>
        <end position="2090"/>
    </location>
</feature>
<keyword evidence="6" id="KW-1133">Transmembrane helix</keyword>
<dbReference type="GO" id="GO:0000445">
    <property type="term" value="C:THO complex part of transcription export complex"/>
    <property type="evidence" value="ECO:0007669"/>
    <property type="project" value="TreeGrafter"/>
</dbReference>
<feature type="domain" description="THO complex subunit 2 N-terminal" evidence="10">
    <location>
        <begin position="261"/>
        <end position="884"/>
    </location>
</feature>
<dbReference type="Pfam" id="PF10615">
    <property type="entry name" value="DUF2470"/>
    <property type="match status" value="1"/>
</dbReference>
<evidence type="ECO:0000313" key="11">
    <source>
        <dbReference type="EMBL" id="KAG0271640.1"/>
    </source>
</evidence>
<feature type="compositionally biased region" description="Basic and acidic residues" evidence="5">
    <location>
        <begin position="2132"/>
        <end position="2150"/>
    </location>
</feature>
<sequence length="2344" mass="263227">MQRRAQKQKDPIAEYSTRLCDYINAQPAVALSYARYFGEYPTAVKASVTSVDQNGFDIVCHDQGEEHEIRVAFSYSLHAVSQARDELLSLAKEAETALRGSGPQSQGLMPDSPSAVLPDLDVLAMVLLLLGSVVIYLDFFPNTTSPALQWALKTAGPWRIHLVVQGLAIVHVIESLVSVYFTVVVGRGFFQTVDIVQWALVVLVFGYPCLFHLIRLASRQKQPASAEIMEAPLDRWKKTGMDDDLLTYATTLLNTPCNDLHHPLAPVLQQALIAALENDVDSLDAASFLAELAKRQSSAATTDVPSDIVDLIWIMEIESETIGQKRQERLRELTVALIQKNFIPVDIMKERWEIAFLEQVGLIPNSKWFTIRVVRINTAQLYKQQKYNLLREESEGYSKLITELASGTADEDDDNTTKNKANTVLTHVQSLIGCFDLDPNRVLDIALDVFAANVVTHYRFFIHFLQMSQWNPKAQEHGTAGRVKTCAQILGFKFQILQKQEHRHKEPVELYMVAALLIKHSIVMLEDLYAHLSLPDEAMEAEYKAFVTNMKDKAMSFKGNALANAGALVDDAPTGNTAAAVKDIPNAEINAVSGAVDLPLPNQKVGITYALLAIGDIENALLILANFPRLTASYPELADLICRLVHVMIQGVYDPFSPSRRHPELIQDKDVANRYPVAPKGREVTVVRILSPQLPLSTSTQRFEFFYSKWADDLFRCETIEDIMEFVSPLLAVVGVRIHRDTVLVTKFCRIGAGTLDQLRDTIKRIELKQTMQEQKEGEASTDGSALRALIARKDLIESAWVDMARALFLPTLSLINSNPGMVNEVWQVLKSMRYETRFGLYGEWKSESPKMYPELLVVTAETEKEAKNVMRRINKEDVKQYGRKFAKLAHSNPLIVFAAATKQLEGGYDNMVQPLVDACKYLTPFGYDVLGYALLESISKNTRSKVQEDGILPAKWMNTLASFCGNLYRKYPSAELDGILQYVVNQLRMKIPHDLVVLRELLSKMGGVEDPSNLNDTQLQAMAGGELLRNEALFGGVAGTVMKKNVKSCNRLQEAMLHDNIASHLLVLIAQHRQESIFGEDEIPHLKLLSNLTDQAHTMFLQLTDFMSANLQKDYPRLVPSLTDLCIKYKLEPSVAMHILRPKLQDLVHKEREQKEREQKLAAQEKVNTDINAPKQDAMEISGQPTTTSTTNANPPELAVHPWLKSLESIAEEAREILPTRAWRGLSPQFYVTFWQLSLYDIFVPVDQYKAEIAKLKQAVVNMDNDRTHYGPTAQGKRGRDRDRLLISAARLDLEMKNQLANHKHVMERFKRESQHWFEGLVANDRQEIASQMIQYCIYPRAISSNLDALYCSKFIELMHNLGTANFPTVSLYDKIIMEVERIIFLSSEHEAKTYGRFLNQVLSHLGRMHANKDTFEKAVLPHLPGFRKEWRETPKLMEFEDFRHLMYKWHTRLFRLFVAMLDSKEYMRIKNTIMILREIASCYPVLSIVGNKLFTAVQNLAAKEKRDDLKLMANAYLGVLKKQQDSDLWIAVALFHKPKPTTEAGRSAPPVPAYDNRNDPSQRDPPVRERDIRDAPVRDRDTRDAPVRDRDPPAREKESTTTNNQPRPDAEPELLVISLKSGPSTRETQENKDGAKDQARESNRDEGRDAAPRDSIKDSTRESNRDQTRNSPRDIGRDYKDSNIQRDAGRERMRELAEGGDRDARVDLKGSSVIPPPETRDRRDVRDIAASRKELRDSAPRDPRDRDIRDGREARDGRALPASTRDLREQRDGGDVREGRNGREPREGRDAREVRDGREIRDTRDARDPRDVREGRDTRDARILVAPKDPRDSPRDDARDGKDSRNGGARPSVSRQQPNEVSRGQPSRMAGLHLESSSPADALNEVDRQKERERYRDDDKKASAGRETDRNRDRDFVEDPDRSMMREGSRDLRRQGRDRGRDAVNESIALESPSMASGRDRQRGDGGGRDQERRGADRRDEATGINRTKVSPSRRGEDRGRDGRDRDGRVSPSADSMREGHREVQDYGRDEIQDREEGRSTRGGARQEPSGRDRDGRGTSRRHEGGQEDGRKGGRESRSERRTDSSDRKRGRGSRNPSPERDRDSKRRRDELTTEETRASSSSANSSRKRQIEPDVNRDGSPRDRAKDLPASSPLAESFSADTLAMPPPPSRTDGSPTVARPLSPMSSNSASSSNARGGGVIVGSKRIKLNRPTDNDHPSDVHLQSSSSSSPNFSSRNDHDGPSGSTGEIGLSTSSLRSRLNVGGGSMTDHGISSSRGHDESRRDRRGESSRARDHGMGTGSNRLSTVGGGRGNMSSNSPSDRSGGGGGGGGGGGAGRRRRK</sequence>
<feature type="compositionally biased region" description="Basic and acidic residues" evidence="5">
    <location>
        <begin position="1960"/>
        <end position="1984"/>
    </location>
</feature>
<feature type="transmembrane region" description="Helical" evidence="6">
    <location>
        <begin position="122"/>
        <end position="140"/>
    </location>
</feature>
<feature type="transmembrane region" description="Helical" evidence="6">
    <location>
        <begin position="195"/>
        <end position="214"/>
    </location>
</feature>
<keyword evidence="6" id="KW-0812">Transmembrane</keyword>
<dbReference type="InterPro" id="IPR019595">
    <property type="entry name" value="DUF2470"/>
</dbReference>
<feature type="compositionally biased region" description="Basic and acidic residues" evidence="5">
    <location>
        <begin position="2018"/>
        <end position="2042"/>
    </location>
</feature>
<feature type="compositionally biased region" description="Polar residues" evidence="5">
    <location>
        <begin position="2246"/>
        <end position="2261"/>
    </location>
</feature>
<evidence type="ECO:0000256" key="1">
    <source>
        <dbReference type="ARBA" id="ARBA00004123"/>
    </source>
</evidence>
<feature type="compositionally biased region" description="Basic and acidic residues" evidence="5">
    <location>
        <begin position="1996"/>
        <end position="2011"/>
    </location>
</feature>
<evidence type="ECO:0000256" key="6">
    <source>
        <dbReference type="SAM" id="Phobius"/>
    </source>
</evidence>
<dbReference type="GO" id="GO:0003729">
    <property type="term" value="F:mRNA binding"/>
    <property type="evidence" value="ECO:0007669"/>
    <property type="project" value="TreeGrafter"/>
</dbReference>
<comment type="subcellular location">
    <subcellularLocation>
        <location evidence="1">Nucleus</location>
    </subcellularLocation>
</comment>
<feature type="domain" description="THO complex subunitTHOC2 C-terminal" evidence="8">
    <location>
        <begin position="1224"/>
        <end position="1522"/>
    </location>
</feature>
<feature type="compositionally biased region" description="Basic and acidic residues" evidence="5">
    <location>
        <begin position="2279"/>
        <end position="2299"/>
    </location>
</feature>
<evidence type="ECO:0000256" key="5">
    <source>
        <dbReference type="SAM" id="MobiDB-lite"/>
    </source>
</evidence>
<evidence type="ECO:0000256" key="3">
    <source>
        <dbReference type="ARBA" id="ARBA00019596"/>
    </source>
</evidence>
<evidence type="ECO:0000259" key="7">
    <source>
        <dbReference type="Pfam" id="PF10615"/>
    </source>
</evidence>
<organism evidence="11 12">
    <name type="scientific">Linnemannia exigua</name>
    <dbReference type="NCBI Taxonomy" id="604196"/>
    <lineage>
        <taxon>Eukaryota</taxon>
        <taxon>Fungi</taxon>
        <taxon>Fungi incertae sedis</taxon>
        <taxon>Mucoromycota</taxon>
        <taxon>Mortierellomycotina</taxon>
        <taxon>Mortierellomycetes</taxon>
        <taxon>Mortierellales</taxon>
        <taxon>Mortierellaceae</taxon>
        <taxon>Linnemannia</taxon>
    </lineage>
</organism>
<feature type="compositionally biased region" description="Basic and acidic residues" evidence="5">
    <location>
        <begin position="1887"/>
        <end position="1946"/>
    </location>
</feature>
<dbReference type="Proteomes" id="UP001194580">
    <property type="component" value="Unassembled WGS sequence"/>
</dbReference>
<dbReference type="InterPro" id="IPR040007">
    <property type="entry name" value="Tho2"/>
</dbReference>
<name>A0AAD4H4Q3_9FUNG</name>
<feature type="region of interest" description="Disordered" evidence="5">
    <location>
        <begin position="1542"/>
        <end position="2344"/>
    </location>
</feature>
<dbReference type="Pfam" id="PF11732">
    <property type="entry name" value="Thoc2"/>
    <property type="match status" value="1"/>
</dbReference>
<feature type="compositionally biased region" description="Basic and acidic residues" evidence="5">
    <location>
        <begin position="2214"/>
        <end position="2223"/>
    </location>
</feature>
<protein>
    <recommendedName>
        <fullName evidence="3">THO complex subunit 2</fullName>
    </recommendedName>
</protein>
<keyword evidence="6" id="KW-0472">Membrane</keyword>
<evidence type="ECO:0000256" key="2">
    <source>
        <dbReference type="ARBA" id="ARBA00007857"/>
    </source>
</evidence>
<dbReference type="InterPro" id="IPR032302">
    <property type="entry name" value="THOC2_N"/>
</dbReference>
<feature type="compositionally biased region" description="Low complexity" evidence="5">
    <location>
        <begin position="2189"/>
        <end position="2198"/>
    </location>
</feature>
<keyword evidence="12" id="KW-1185">Reference proteome</keyword>
<dbReference type="InterPro" id="IPR021726">
    <property type="entry name" value="THO_THOC2_N"/>
</dbReference>
<keyword evidence="4" id="KW-0539">Nucleus</keyword>
<reference evidence="11" key="1">
    <citation type="journal article" date="2020" name="Fungal Divers.">
        <title>Resolving the Mortierellaceae phylogeny through synthesis of multi-gene phylogenetics and phylogenomics.</title>
        <authorList>
            <person name="Vandepol N."/>
            <person name="Liber J."/>
            <person name="Desiro A."/>
            <person name="Na H."/>
            <person name="Kennedy M."/>
            <person name="Barry K."/>
            <person name="Grigoriev I.V."/>
            <person name="Miller A.N."/>
            <person name="O'Donnell K."/>
            <person name="Stajich J.E."/>
            <person name="Bonito G."/>
        </authorList>
    </citation>
    <scope>NUCLEOTIDE SEQUENCE</scope>
    <source>
        <strain evidence="11">NRRL 28262</strain>
    </source>
</reference>
<dbReference type="GO" id="GO:0006397">
    <property type="term" value="P:mRNA processing"/>
    <property type="evidence" value="ECO:0007669"/>
    <property type="project" value="InterPro"/>
</dbReference>
<dbReference type="PANTHER" id="PTHR21597">
    <property type="entry name" value="THO2 PROTEIN"/>
    <property type="match status" value="1"/>
</dbReference>
<feature type="compositionally biased region" description="Basic and acidic residues" evidence="5">
    <location>
        <begin position="1720"/>
        <end position="1760"/>
    </location>
</feature>
<proteinExistence type="inferred from homology"/>
<evidence type="ECO:0000313" key="12">
    <source>
        <dbReference type="Proteomes" id="UP001194580"/>
    </source>
</evidence>
<dbReference type="Gene3D" id="3.20.180.10">
    <property type="entry name" value="PNP-oxidase-like"/>
    <property type="match status" value="1"/>
</dbReference>
<feature type="domain" description="DUF2470" evidence="7">
    <location>
        <begin position="16"/>
        <end position="89"/>
    </location>
</feature>
<evidence type="ECO:0000259" key="9">
    <source>
        <dbReference type="Pfam" id="PF11732"/>
    </source>
</evidence>
<dbReference type="GO" id="GO:0006406">
    <property type="term" value="P:mRNA export from nucleus"/>
    <property type="evidence" value="ECO:0007669"/>
    <property type="project" value="InterPro"/>
</dbReference>
<feature type="compositionally biased region" description="Basic and acidic residues" evidence="5">
    <location>
        <begin position="1629"/>
        <end position="1710"/>
    </location>
</feature>